<dbReference type="InterPro" id="IPR006697">
    <property type="entry name" value="RecC"/>
</dbReference>
<evidence type="ECO:0000313" key="12">
    <source>
        <dbReference type="EMBL" id="KIA76423.1"/>
    </source>
</evidence>
<dbReference type="HAMAP" id="MF_01486">
    <property type="entry name" value="RecC"/>
    <property type="match status" value="1"/>
</dbReference>
<dbReference type="AlphaFoldDB" id="A0A0C1E8H1"/>
<dbReference type="PANTHER" id="PTHR30591">
    <property type="entry name" value="RECBCD ENZYME SUBUNIT RECC"/>
    <property type="match status" value="1"/>
</dbReference>
<dbReference type="GO" id="GO:0008854">
    <property type="term" value="F:exodeoxyribonuclease V activity"/>
    <property type="evidence" value="ECO:0007669"/>
    <property type="project" value="InterPro"/>
</dbReference>
<name>A0A0C1E8H1_9BACT</name>
<comment type="similarity">
    <text evidence="10">Belongs to the RecC family.</text>
</comment>
<comment type="miscellaneous">
    <text evidence="10">In the RecBCD complex, RecB has a slow 3'-5' helicase, an exonuclease activity and loads RecA onto ssDNA, RecD has a fast 5'-3' helicase activity, while RecC stimulates the ATPase and processivity of the RecB helicase and contributes to recognition of the Chi site.</text>
</comment>
<evidence type="ECO:0000256" key="2">
    <source>
        <dbReference type="ARBA" id="ARBA00022741"/>
    </source>
</evidence>
<evidence type="ECO:0000256" key="7">
    <source>
        <dbReference type="ARBA" id="ARBA00022840"/>
    </source>
</evidence>
<dbReference type="Gene3D" id="3.40.50.10930">
    <property type="match status" value="2"/>
</dbReference>
<keyword evidence="8 10" id="KW-0238">DNA-binding</keyword>
<protein>
    <recommendedName>
        <fullName evidence="10">RecBCD enzyme subunit RecC</fullName>
    </recommendedName>
    <alternativeName>
        <fullName evidence="10">Exonuclease V subunit RecC</fullName>
        <shortName evidence="10">ExoV subunit RecC</shortName>
    </alternativeName>
    <alternativeName>
        <fullName evidence="10">Helicase/nuclease RecBCD subunit RecC</fullName>
    </alternativeName>
</protein>
<dbReference type="InterPro" id="IPR027417">
    <property type="entry name" value="P-loop_NTPase"/>
</dbReference>
<keyword evidence="2 10" id="KW-0547">Nucleotide-binding</keyword>
<comment type="subunit">
    <text evidence="10">Heterotrimer of RecB, RecC and RecD. All subunits contribute to DNA-binding.</text>
</comment>
<keyword evidence="6 10" id="KW-0269">Exonuclease</keyword>
<evidence type="ECO:0000259" key="11">
    <source>
        <dbReference type="Pfam" id="PF17946"/>
    </source>
</evidence>
<evidence type="ECO:0000256" key="1">
    <source>
        <dbReference type="ARBA" id="ARBA00022722"/>
    </source>
</evidence>
<keyword evidence="7 10" id="KW-0067">ATP-binding</keyword>
<dbReference type="InterPro" id="IPR011335">
    <property type="entry name" value="Restrct_endonuc-II-like"/>
</dbReference>
<keyword evidence="4 10" id="KW-0378">Hydrolase</keyword>
<dbReference type="Proteomes" id="UP000031307">
    <property type="component" value="Unassembled WGS sequence"/>
</dbReference>
<sequence>MINEKFMIHHSEHHVFFSNQVELLIHPLKQQLLGAHPFCRRLIIVPSPAMKSWVMFKMAEESGIAMGFETIYLDQGIQRLYQLIEPNQTLANHPSSFELTLALEVEVRQILMRCESLSSEEHELWKPLFGYLRFSPSIKTLSLKGEKRLISLVEKLAGLFLEYGIAGGEALEAWRQAPPSSWQVYLWKKIFERGNAYNWTYPYHYLNQISIPEKRIDQLQVHLFAMSYLPALYHNFLQKIAQAISVSFYLLSPCEAFWSDACSDKESKRMQRYWKKQDAPEAQQVALEELLRDKNPLLANFGRLGREMAVAVEDSNVRTSACYTLPARALDFPCYEESITSDILLHSSDRPYLTLLQAVQTDMVLFRNPDHTPPLDLSENDSTIQIHATPSLLREVQILHDNLIRLIHNAPKENPLSPNEWVVMAPDIRIYAPFIKMVFSNPNSPLDYKMMDAELPEQNLYIQSFLHLLKLSSSRWDTVSLLTLFDYLPFRNKWGLHFEDIDQIRTWIKETGIRWGMDIAHRQMILKQDHCAHTLVDENPAGTWEHGFQMLLKGLILEENDTILSVDITQSTLLGKWIYIVRSLHQDLIPLNDGSERTIQEWGTYLQHLSNFYLLPELSEHQELLEHLLHPFFKGFLPQHTFSFKTIQPILLSLFKKEDVSYRETSLRAVKFCSMLPMRAIPAKGIALLGLEEGAFPRFLPESSLHLLVFHPQADYSPSQIDFDRYLFLETLTSAREYLLLSYQAFSSTGKEQPPSLLVQELMSYLDKSYRLGDTCPSKRCFFKHPFHGYNPQYFDNSSLNSFSQENYRSALASLKTEKTSKHCFIPKFLSLRTPLCLEEEHILEIRQLIALARNPFEHYFNKRLGIYLEKEESRKIPDDDLFSLTSLSKASLKKEALKHPLDALLTQNEIKGRLPFGYFKALSLDQLKKEIEQNKSLLLNCGIALDQIFQIELTDAVSEPTQIHPACWLLPPLELTYQVDKRIKIVGILPEVTPQGLLAFIRDEKKEVIKAWPAYLILNCLANVYPDMFGKHLIFAKSGSIKAPFFDQPFTLLEHFLDYYFICQTHVSPLLPEWIPDMIENPKSCQLKIQKSLTGHFSLYNDYVDWMTRGDVDLDYVSLVSEWQELATAYFSPIYTHWYATKRKGDADV</sequence>
<evidence type="ECO:0000256" key="5">
    <source>
        <dbReference type="ARBA" id="ARBA00022806"/>
    </source>
</evidence>
<dbReference type="PANTHER" id="PTHR30591:SF1">
    <property type="entry name" value="RECBCD ENZYME SUBUNIT RECC"/>
    <property type="match status" value="1"/>
</dbReference>
<feature type="domain" description="RecC C-terminal" evidence="11">
    <location>
        <begin position="844"/>
        <end position="1074"/>
    </location>
</feature>
<evidence type="ECO:0000256" key="9">
    <source>
        <dbReference type="ARBA" id="ARBA00023204"/>
    </source>
</evidence>
<dbReference type="GO" id="GO:0003677">
    <property type="term" value="F:DNA binding"/>
    <property type="evidence" value="ECO:0007669"/>
    <property type="project" value="UniProtKB-UniRule"/>
</dbReference>
<comment type="caution">
    <text evidence="12">The sequence shown here is derived from an EMBL/GenBank/DDBJ whole genome shotgun (WGS) entry which is preliminary data.</text>
</comment>
<reference evidence="12 13" key="1">
    <citation type="journal article" date="2014" name="Mol. Biol. Evol.">
        <title>Massive expansion of Ubiquitination-related gene families within the Chlamydiae.</title>
        <authorList>
            <person name="Domman D."/>
            <person name="Collingro A."/>
            <person name="Lagkouvardos I."/>
            <person name="Gehre L."/>
            <person name="Weinmaier T."/>
            <person name="Rattei T."/>
            <person name="Subtil A."/>
            <person name="Horn M."/>
        </authorList>
    </citation>
    <scope>NUCLEOTIDE SEQUENCE [LARGE SCALE GENOMIC DNA]</scope>
    <source>
        <strain evidence="12 13">OEW1</strain>
    </source>
</reference>
<evidence type="ECO:0000256" key="8">
    <source>
        <dbReference type="ARBA" id="ARBA00023125"/>
    </source>
</evidence>
<accession>A0A0C1E8H1</accession>
<dbReference type="PATRIC" id="fig|83552.4.peg.2395"/>
<dbReference type="GO" id="GO:0000724">
    <property type="term" value="P:double-strand break repair via homologous recombination"/>
    <property type="evidence" value="ECO:0007669"/>
    <property type="project" value="UniProtKB-UniRule"/>
</dbReference>
<organism evidence="12 13">
    <name type="scientific">Parachlamydia acanthamoebae</name>
    <dbReference type="NCBI Taxonomy" id="83552"/>
    <lineage>
        <taxon>Bacteria</taxon>
        <taxon>Pseudomonadati</taxon>
        <taxon>Chlamydiota</taxon>
        <taxon>Chlamydiia</taxon>
        <taxon>Parachlamydiales</taxon>
        <taxon>Parachlamydiaceae</taxon>
        <taxon>Parachlamydia</taxon>
    </lineage>
</organism>
<dbReference type="Pfam" id="PF04257">
    <property type="entry name" value="Exonuc_V_gamma"/>
    <property type="match status" value="1"/>
</dbReference>
<dbReference type="Gene3D" id="3.40.50.300">
    <property type="entry name" value="P-loop containing nucleotide triphosphate hydrolases"/>
    <property type="match status" value="2"/>
</dbReference>
<dbReference type="Pfam" id="PF17946">
    <property type="entry name" value="RecC_C"/>
    <property type="match status" value="1"/>
</dbReference>
<dbReference type="GO" id="GO:0005524">
    <property type="term" value="F:ATP binding"/>
    <property type="evidence" value="ECO:0007669"/>
    <property type="project" value="UniProtKB-UniRule"/>
</dbReference>
<evidence type="ECO:0000256" key="6">
    <source>
        <dbReference type="ARBA" id="ARBA00022839"/>
    </source>
</evidence>
<keyword evidence="3 10" id="KW-0227">DNA damage</keyword>
<evidence type="ECO:0000256" key="10">
    <source>
        <dbReference type="HAMAP-Rule" id="MF_01486"/>
    </source>
</evidence>
<dbReference type="PIRSF" id="PIRSF000980">
    <property type="entry name" value="RecC"/>
    <property type="match status" value="1"/>
</dbReference>
<dbReference type="GO" id="GO:0009338">
    <property type="term" value="C:exodeoxyribonuclease V complex"/>
    <property type="evidence" value="ECO:0007669"/>
    <property type="project" value="InterPro"/>
</dbReference>
<evidence type="ECO:0000256" key="3">
    <source>
        <dbReference type="ARBA" id="ARBA00022763"/>
    </source>
</evidence>
<comment type="function">
    <text evidence="10">A helicase/nuclease that prepares dsDNA breaks (DSB) for recombinational DNA repair. Binds to DSBs and unwinds DNA via a highly rapid and processive ATP-dependent bidirectional helicase activity. Unwinds dsDNA until it encounters a Chi (crossover hotspot instigator) sequence from the 3' direction. Cuts ssDNA a few nucleotides 3' to the Chi site. The properties and activities of the enzyme are changed at Chi. The Chi-altered holoenzyme produces a long 3'-ssDNA overhang and facilitates RecA-binding to the ssDNA for homologous DNA recombination and repair. Holoenzyme degrades any linearized DNA that is unable to undergo homologous recombination. In the holoenzyme this subunit recognizes the wild-type Chi sequence, and when added to isolated RecB increases its ATP-dependent helicase processivity.</text>
</comment>
<gene>
    <name evidence="10" type="primary">recC</name>
    <name evidence="12" type="ORF">DB43_AG00010</name>
</gene>
<dbReference type="GO" id="GO:0003678">
    <property type="term" value="F:DNA helicase activity"/>
    <property type="evidence" value="ECO:0007669"/>
    <property type="project" value="UniProtKB-UniRule"/>
</dbReference>
<dbReference type="SUPFAM" id="SSF52540">
    <property type="entry name" value="P-loop containing nucleoside triphosphate hydrolases"/>
    <property type="match status" value="2"/>
</dbReference>
<evidence type="ECO:0000256" key="4">
    <source>
        <dbReference type="ARBA" id="ARBA00022801"/>
    </source>
</evidence>
<dbReference type="EMBL" id="JSAM01000117">
    <property type="protein sequence ID" value="KIA76423.1"/>
    <property type="molecule type" value="Genomic_DNA"/>
</dbReference>
<keyword evidence="5 10" id="KW-0347">Helicase</keyword>
<dbReference type="InterPro" id="IPR041500">
    <property type="entry name" value="RecC_C"/>
</dbReference>
<keyword evidence="9 10" id="KW-0234">DNA repair</keyword>
<keyword evidence="1 10" id="KW-0540">Nuclease</keyword>
<dbReference type="SUPFAM" id="SSF52980">
    <property type="entry name" value="Restriction endonuclease-like"/>
    <property type="match status" value="1"/>
</dbReference>
<proteinExistence type="inferred from homology"/>
<evidence type="ECO:0000313" key="13">
    <source>
        <dbReference type="Proteomes" id="UP000031307"/>
    </source>
</evidence>